<evidence type="ECO:0000259" key="10">
    <source>
        <dbReference type="Pfam" id="PF00884"/>
    </source>
</evidence>
<evidence type="ECO:0000256" key="5">
    <source>
        <dbReference type="ARBA" id="ARBA00022801"/>
    </source>
</evidence>
<accession>A6DM50</accession>
<comment type="cofactor">
    <cofactor evidence="1">
        <name>Ca(2+)</name>
        <dbReference type="ChEBI" id="CHEBI:29108"/>
    </cofactor>
</comment>
<evidence type="ECO:0000313" key="12">
    <source>
        <dbReference type="Proteomes" id="UP000004947"/>
    </source>
</evidence>
<dbReference type="STRING" id="313628.LNTAR_21580"/>
<dbReference type="GO" id="GO:0046872">
    <property type="term" value="F:metal ion binding"/>
    <property type="evidence" value="ECO:0007669"/>
    <property type="project" value="UniProtKB-KW"/>
</dbReference>
<dbReference type="PANTHER" id="PTHR42693">
    <property type="entry name" value="ARYLSULFATASE FAMILY MEMBER"/>
    <property type="match status" value="1"/>
</dbReference>
<dbReference type="SUPFAM" id="SSF53649">
    <property type="entry name" value="Alkaline phosphatase-like"/>
    <property type="match status" value="1"/>
</dbReference>
<dbReference type="InterPro" id="IPR017850">
    <property type="entry name" value="Alkaline_phosphatase_core_sf"/>
</dbReference>
<dbReference type="OrthoDB" id="7183084at2"/>
<sequence>MIKTLIFTVVALTMTSQLSAAETASKKPNFMFIFADDQSYESIGAYGQLNIKTPNLDRLVKRGISFTHTYNMGAWGGAVCVASRAMLNSGRFVNRAEKGVKQYPHWSQIMNSAGYTTYMTGKWHVHGNPRFDVMKDVRGGMPNQTPARYKRTFKPELYESEWLPWDKRQQGFWRGGTHWTQVVADNTLTFFEKVKNDNKPFFMYLAFNAPHDPRQAPKEYVDMYPLDSIKIPENYMPEYPYAAEICGKKLRDEVLAPYPRTTYAVKRNRQEYYASITYMDHHIGRMLDALEASGKAENTYIIFTADHGLAAGHHGLMGKQSMYEHSMRPPFIVVGPGIKQNSKIDTPIYLQDAMATAIELAGVEKPAHVEFKSLMPLIKGEKTVQYDRIYGKYMNTQRMILKDDWKLIFYPHAAKKMRLFNIKNDPAEMNDLIDNPEYATKIQELKREFVELQKEMGDPLDVDKPGKLITWESQNKGYADKLTRHWAANKGHKNAATKSSKPRLDASVSASANTEGKHRPETLVDGNYGTKYFHGNPTFPASFVFSLKGSSMTATTYTIVSGNDMPERDPKSWELLGSNDGKNWTSLDKRTDEQFTSRLQARDFKVATGQAFSKYKLVVTESVKKSSGLQFAEVHLDTKPAASKAEY</sequence>
<keyword evidence="5" id="KW-0378">Hydrolase</keyword>
<reference evidence="11 12" key="1">
    <citation type="journal article" date="2010" name="J. Bacteriol.">
        <title>Genome sequence of Lentisphaera araneosa HTCC2155T, the type species of the order Lentisphaerales in the phylum Lentisphaerae.</title>
        <authorList>
            <person name="Thrash J.C."/>
            <person name="Cho J.C."/>
            <person name="Vergin K.L."/>
            <person name="Morris R.M."/>
            <person name="Giovannoni S.J."/>
        </authorList>
    </citation>
    <scope>NUCLEOTIDE SEQUENCE [LARGE SCALE GENOMIC DNA]</scope>
    <source>
        <strain evidence="11 12">HTCC2155</strain>
    </source>
</reference>
<protein>
    <submittedName>
        <fullName evidence="11">Choline sulfatase</fullName>
    </submittedName>
</protein>
<feature type="chain" id="PRO_5002692364" evidence="8">
    <location>
        <begin position="21"/>
        <end position="647"/>
    </location>
</feature>
<evidence type="ECO:0000256" key="7">
    <source>
        <dbReference type="SAM" id="MobiDB-lite"/>
    </source>
</evidence>
<keyword evidence="3" id="KW-0479">Metal-binding</keyword>
<keyword evidence="12" id="KW-1185">Reference proteome</keyword>
<dbReference type="Proteomes" id="UP000004947">
    <property type="component" value="Unassembled WGS sequence"/>
</dbReference>
<dbReference type="EMBL" id="ABCK01000010">
    <property type="protein sequence ID" value="EDM27348.1"/>
    <property type="molecule type" value="Genomic_DNA"/>
</dbReference>
<dbReference type="InterPro" id="IPR000917">
    <property type="entry name" value="Sulfatase_N"/>
</dbReference>
<evidence type="ECO:0000313" key="11">
    <source>
        <dbReference type="EMBL" id="EDM27348.1"/>
    </source>
</evidence>
<feature type="region of interest" description="Disordered" evidence="7">
    <location>
        <begin position="491"/>
        <end position="521"/>
    </location>
</feature>
<evidence type="ECO:0000256" key="6">
    <source>
        <dbReference type="ARBA" id="ARBA00022837"/>
    </source>
</evidence>
<gene>
    <name evidence="11" type="ORF">LNTAR_21580</name>
</gene>
<organism evidence="11 12">
    <name type="scientific">Lentisphaera araneosa HTCC2155</name>
    <dbReference type="NCBI Taxonomy" id="313628"/>
    <lineage>
        <taxon>Bacteria</taxon>
        <taxon>Pseudomonadati</taxon>
        <taxon>Lentisphaerota</taxon>
        <taxon>Lentisphaeria</taxon>
        <taxon>Lentisphaerales</taxon>
        <taxon>Lentisphaeraceae</taxon>
        <taxon>Lentisphaera</taxon>
    </lineage>
</organism>
<dbReference type="eggNOG" id="COG3119">
    <property type="taxonomic scope" value="Bacteria"/>
</dbReference>
<dbReference type="Gene3D" id="3.40.720.10">
    <property type="entry name" value="Alkaline Phosphatase, subunit A"/>
    <property type="match status" value="1"/>
</dbReference>
<dbReference type="CDD" id="cd16155">
    <property type="entry name" value="sulfatase_like"/>
    <property type="match status" value="1"/>
</dbReference>
<proteinExistence type="inferred from homology"/>
<dbReference type="InterPro" id="IPR008979">
    <property type="entry name" value="Galactose-bd-like_sf"/>
</dbReference>
<feature type="domain" description="Sulfatase N-terminal" evidence="10">
    <location>
        <begin position="28"/>
        <end position="363"/>
    </location>
</feature>
<keyword evidence="4 8" id="KW-0732">Signal</keyword>
<evidence type="ECO:0000256" key="3">
    <source>
        <dbReference type="ARBA" id="ARBA00022723"/>
    </source>
</evidence>
<evidence type="ECO:0000256" key="1">
    <source>
        <dbReference type="ARBA" id="ARBA00001913"/>
    </source>
</evidence>
<dbReference type="Gene3D" id="2.60.120.260">
    <property type="entry name" value="Galactose-binding domain-like"/>
    <property type="match status" value="1"/>
</dbReference>
<keyword evidence="6" id="KW-0106">Calcium</keyword>
<dbReference type="InterPro" id="IPR000421">
    <property type="entry name" value="FA58C"/>
</dbReference>
<evidence type="ECO:0000256" key="2">
    <source>
        <dbReference type="ARBA" id="ARBA00008779"/>
    </source>
</evidence>
<dbReference type="AlphaFoldDB" id="A6DM50"/>
<comment type="similarity">
    <text evidence="2">Belongs to the sulfatase family.</text>
</comment>
<evidence type="ECO:0000256" key="4">
    <source>
        <dbReference type="ARBA" id="ARBA00022729"/>
    </source>
</evidence>
<name>A6DM50_9BACT</name>
<feature type="signal peptide" evidence="8">
    <location>
        <begin position="1"/>
        <end position="20"/>
    </location>
</feature>
<dbReference type="GO" id="GO:0004065">
    <property type="term" value="F:arylsulfatase activity"/>
    <property type="evidence" value="ECO:0007669"/>
    <property type="project" value="TreeGrafter"/>
</dbReference>
<dbReference type="Pfam" id="PF00884">
    <property type="entry name" value="Sulfatase"/>
    <property type="match status" value="1"/>
</dbReference>
<comment type="caution">
    <text evidence="11">The sequence shown here is derived from an EMBL/GenBank/DDBJ whole genome shotgun (WGS) entry which is preliminary data.</text>
</comment>
<dbReference type="Pfam" id="PF00754">
    <property type="entry name" value="F5_F8_type_C"/>
    <property type="match status" value="1"/>
</dbReference>
<feature type="domain" description="F5/8 type C" evidence="9">
    <location>
        <begin position="508"/>
        <end position="605"/>
    </location>
</feature>
<dbReference type="PANTHER" id="PTHR42693:SF42">
    <property type="entry name" value="ARYLSULFATASE G"/>
    <property type="match status" value="1"/>
</dbReference>
<evidence type="ECO:0000256" key="8">
    <source>
        <dbReference type="SAM" id="SignalP"/>
    </source>
</evidence>
<dbReference type="RefSeq" id="WP_007278953.1">
    <property type="nucleotide sequence ID" value="NZ_ABCK01000010.1"/>
</dbReference>
<dbReference type="SUPFAM" id="SSF49785">
    <property type="entry name" value="Galactose-binding domain-like"/>
    <property type="match status" value="1"/>
</dbReference>
<evidence type="ECO:0000259" key="9">
    <source>
        <dbReference type="Pfam" id="PF00754"/>
    </source>
</evidence>
<dbReference type="InterPro" id="IPR050738">
    <property type="entry name" value="Sulfatase"/>
</dbReference>